<protein>
    <submittedName>
        <fullName evidence="3">Uncharacterized protein LOC110427625</fullName>
    </submittedName>
</protein>
<evidence type="ECO:0000313" key="2">
    <source>
        <dbReference type="Proteomes" id="UP000504621"/>
    </source>
</evidence>
<dbReference type="Proteomes" id="UP000504621">
    <property type="component" value="Unplaced"/>
</dbReference>
<dbReference type="OrthoDB" id="1002641at2759"/>
<evidence type="ECO:0000259" key="1">
    <source>
        <dbReference type="Pfam" id="PF25597"/>
    </source>
</evidence>
<dbReference type="Pfam" id="PF25597">
    <property type="entry name" value="SH3_retrovirus"/>
    <property type="match status" value="1"/>
</dbReference>
<gene>
    <name evidence="3" type="primary">LOC110427625</name>
</gene>
<accession>A0A6J1BHS2</accession>
<dbReference type="GeneID" id="110427625"/>
<dbReference type="InterPro" id="IPR057670">
    <property type="entry name" value="SH3_retrovirus"/>
</dbReference>
<dbReference type="AlphaFoldDB" id="A0A6J1BHS2"/>
<keyword evidence="2" id="KW-1185">Reference proteome</keyword>
<organism evidence="2 3">
    <name type="scientific">Herrania umbratica</name>
    <dbReference type="NCBI Taxonomy" id="108875"/>
    <lineage>
        <taxon>Eukaryota</taxon>
        <taxon>Viridiplantae</taxon>
        <taxon>Streptophyta</taxon>
        <taxon>Embryophyta</taxon>
        <taxon>Tracheophyta</taxon>
        <taxon>Spermatophyta</taxon>
        <taxon>Magnoliopsida</taxon>
        <taxon>eudicotyledons</taxon>
        <taxon>Gunneridae</taxon>
        <taxon>Pentapetalae</taxon>
        <taxon>rosids</taxon>
        <taxon>malvids</taxon>
        <taxon>Malvales</taxon>
        <taxon>Malvaceae</taxon>
        <taxon>Byttnerioideae</taxon>
        <taxon>Herrania</taxon>
    </lineage>
</organism>
<feature type="domain" description="Retroviral polymerase SH3-like" evidence="1">
    <location>
        <begin position="24"/>
        <end position="71"/>
    </location>
</feature>
<proteinExistence type="predicted"/>
<sequence>MFFSLFEAWLAIKPIVTHLRVFDCVCDAKIPDAKRSKLDEKSMIAVHLDYNGVLKGYKLLYVKTRKLINTSIVEAVLNKDVIANVMSDTEEDMALDKNVNEVPVRETPSLQDVYHRCHVAITEPSCCLEATSNEHYKQAMKAKMIMIKKNNTMTLVDGPKN</sequence>
<evidence type="ECO:0000313" key="3">
    <source>
        <dbReference type="RefSeq" id="XP_021298840.1"/>
    </source>
</evidence>
<name>A0A6J1BHS2_9ROSI</name>
<reference evidence="3" key="1">
    <citation type="submission" date="2025-08" db="UniProtKB">
        <authorList>
            <consortium name="RefSeq"/>
        </authorList>
    </citation>
    <scope>IDENTIFICATION</scope>
    <source>
        <tissue evidence="3">Leaf</tissue>
    </source>
</reference>
<dbReference type="RefSeq" id="XP_021298840.1">
    <property type="nucleotide sequence ID" value="XM_021443165.1"/>
</dbReference>